<dbReference type="AlphaFoldDB" id="A0ABD2WIG8"/>
<organism evidence="1 2">
    <name type="scientific">Trichogramma kaykai</name>
    <dbReference type="NCBI Taxonomy" id="54128"/>
    <lineage>
        <taxon>Eukaryota</taxon>
        <taxon>Metazoa</taxon>
        <taxon>Ecdysozoa</taxon>
        <taxon>Arthropoda</taxon>
        <taxon>Hexapoda</taxon>
        <taxon>Insecta</taxon>
        <taxon>Pterygota</taxon>
        <taxon>Neoptera</taxon>
        <taxon>Endopterygota</taxon>
        <taxon>Hymenoptera</taxon>
        <taxon>Apocrita</taxon>
        <taxon>Proctotrupomorpha</taxon>
        <taxon>Chalcidoidea</taxon>
        <taxon>Trichogrammatidae</taxon>
        <taxon>Trichogramma</taxon>
    </lineage>
</organism>
<protein>
    <submittedName>
        <fullName evidence="1">Uncharacterized protein</fullName>
    </submittedName>
</protein>
<accession>A0ABD2WIG8</accession>
<comment type="caution">
    <text evidence="1">The sequence shown here is derived from an EMBL/GenBank/DDBJ whole genome shotgun (WGS) entry which is preliminary data.</text>
</comment>
<evidence type="ECO:0000313" key="1">
    <source>
        <dbReference type="EMBL" id="KAL3392520.1"/>
    </source>
</evidence>
<dbReference type="EMBL" id="JBJJXI010000103">
    <property type="protein sequence ID" value="KAL3392520.1"/>
    <property type="molecule type" value="Genomic_DNA"/>
</dbReference>
<evidence type="ECO:0000313" key="2">
    <source>
        <dbReference type="Proteomes" id="UP001627154"/>
    </source>
</evidence>
<dbReference type="Proteomes" id="UP001627154">
    <property type="component" value="Unassembled WGS sequence"/>
</dbReference>
<name>A0ABD2WIG8_9HYME</name>
<keyword evidence="2" id="KW-1185">Reference proteome</keyword>
<proteinExistence type="predicted"/>
<gene>
    <name evidence="1" type="ORF">TKK_012839</name>
</gene>
<sequence>MPRRSRKSIYRPACSRIIVLIYTNNTRTLINKNQKVLPTWTRVFYISIQSSRCTNSQKSRDENVTVAVLLDCFDELQKFEKRKRAGYNVAR</sequence>
<reference evidence="1 2" key="1">
    <citation type="journal article" date="2024" name="bioRxiv">
        <title>A reference genome for Trichogramma kaykai: A tiny desert-dwelling parasitoid wasp with competing sex-ratio distorters.</title>
        <authorList>
            <person name="Culotta J."/>
            <person name="Lindsey A.R."/>
        </authorList>
    </citation>
    <scope>NUCLEOTIDE SEQUENCE [LARGE SCALE GENOMIC DNA]</scope>
    <source>
        <strain evidence="1 2">KSX58</strain>
    </source>
</reference>